<dbReference type="PANTHER" id="PTHR22600">
    <property type="entry name" value="BETA-HEXOSAMINIDASE"/>
    <property type="match status" value="1"/>
</dbReference>
<evidence type="ECO:0000256" key="1">
    <source>
        <dbReference type="ARBA" id="ARBA00001231"/>
    </source>
</evidence>
<dbReference type="OrthoDB" id="428480at2759"/>
<evidence type="ECO:0000256" key="8">
    <source>
        <dbReference type="PIRSR" id="PIRSR625705-1"/>
    </source>
</evidence>
<dbReference type="PRINTS" id="PR00738">
    <property type="entry name" value="GLHYDRLASE20"/>
</dbReference>
<dbReference type="InterPro" id="IPR017853">
    <property type="entry name" value="GH"/>
</dbReference>
<dbReference type="PANTHER" id="PTHR22600:SF26">
    <property type="entry name" value="BETA-N-ACETYLHEXOSAMINIDASE"/>
    <property type="match status" value="1"/>
</dbReference>
<dbReference type="FunFam" id="3.20.20.80:FF:000063">
    <property type="entry name" value="Beta-hexosaminidase"/>
    <property type="match status" value="1"/>
</dbReference>
<dbReference type="EC" id="3.2.1.52" evidence="3"/>
<dbReference type="GO" id="GO:0016231">
    <property type="term" value="F:beta-N-acetylglucosaminidase activity"/>
    <property type="evidence" value="ECO:0007669"/>
    <property type="project" value="TreeGrafter"/>
</dbReference>
<dbReference type="InterPro" id="IPR015883">
    <property type="entry name" value="Glyco_hydro_20_cat"/>
</dbReference>
<comment type="catalytic activity">
    <reaction evidence="1">
        <text>Hydrolysis of terminal non-reducing N-acetyl-D-hexosamine residues in N-acetyl-beta-D-hexosaminides.</text>
        <dbReference type="EC" id="3.2.1.52"/>
    </reaction>
</comment>
<dbReference type="EMBL" id="SEYY01007893">
    <property type="protein sequence ID" value="KAB7502323.1"/>
    <property type="molecule type" value="Genomic_DNA"/>
</dbReference>
<keyword evidence="5" id="KW-0378">Hydrolase</keyword>
<keyword evidence="7" id="KW-0326">Glycosidase</keyword>
<comment type="similarity">
    <text evidence="2">Belongs to the glycosyl hydrolase 20 family.</text>
</comment>
<evidence type="ECO:0000256" key="7">
    <source>
        <dbReference type="ARBA" id="ARBA00023295"/>
    </source>
</evidence>
<name>A0A5N5T6P8_9CRUS</name>
<proteinExistence type="inferred from homology"/>
<dbReference type="GO" id="GO:0005886">
    <property type="term" value="C:plasma membrane"/>
    <property type="evidence" value="ECO:0007669"/>
    <property type="project" value="TreeGrafter"/>
</dbReference>
<reference evidence="10 11" key="1">
    <citation type="journal article" date="2019" name="PLoS Biol.">
        <title>Sex chromosomes control vertical transmission of feminizing Wolbachia symbionts in an isopod.</title>
        <authorList>
            <person name="Becking T."/>
            <person name="Chebbi M.A."/>
            <person name="Giraud I."/>
            <person name="Moumen B."/>
            <person name="Laverre T."/>
            <person name="Caubet Y."/>
            <person name="Peccoud J."/>
            <person name="Gilbert C."/>
            <person name="Cordaux R."/>
        </authorList>
    </citation>
    <scope>NUCLEOTIDE SEQUENCE [LARGE SCALE GENOMIC DNA]</scope>
    <source>
        <strain evidence="10">ANa2</strain>
        <tissue evidence="10">Whole body excluding digestive tract and cuticle</tissue>
    </source>
</reference>
<organism evidence="10 11">
    <name type="scientific">Armadillidium nasatum</name>
    <dbReference type="NCBI Taxonomy" id="96803"/>
    <lineage>
        <taxon>Eukaryota</taxon>
        <taxon>Metazoa</taxon>
        <taxon>Ecdysozoa</taxon>
        <taxon>Arthropoda</taxon>
        <taxon>Crustacea</taxon>
        <taxon>Multicrustacea</taxon>
        <taxon>Malacostraca</taxon>
        <taxon>Eumalacostraca</taxon>
        <taxon>Peracarida</taxon>
        <taxon>Isopoda</taxon>
        <taxon>Oniscidea</taxon>
        <taxon>Crinocheta</taxon>
        <taxon>Armadillidiidae</taxon>
        <taxon>Armadillidium</taxon>
    </lineage>
</organism>
<evidence type="ECO:0000256" key="3">
    <source>
        <dbReference type="ARBA" id="ARBA00012663"/>
    </source>
</evidence>
<dbReference type="AlphaFoldDB" id="A0A5N5T6P8"/>
<evidence type="ECO:0000256" key="6">
    <source>
        <dbReference type="ARBA" id="ARBA00023180"/>
    </source>
</evidence>
<dbReference type="Gene3D" id="3.20.20.80">
    <property type="entry name" value="Glycosidases"/>
    <property type="match status" value="1"/>
</dbReference>
<keyword evidence="6" id="KW-0325">Glycoprotein</keyword>
<feature type="domain" description="Glycoside hydrolase family 20 catalytic" evidence="9">
    <location>
        <begin position="3"/>
        <end position="221"/>
    </location>
</feature>
<evidence type="ECO:0000259" key="9">
    <source>
        <dbReference type="Pfam" id="PF00728"/>
    </source>
</evidence>
<dbReference type="InterPro" id="IPR025705">
    <property type="entry name" value="Beta_hexosaminidase_sua/sub"/>
</dbReference>
<dbReference type="GO" id="GO:0005975">
    <property type="term" value="P:carbohydrate metabolic process"/>
    <property type="evidence" value="ECO:0007669"/>
    <property type="project" value="InterPro"/>
</dbReference>
<feature type="active site" description="Proton donor" evidence="8">
    <location>
        <position position="31"/>
    </location>
</feature>
<keyword evidence="4" id="KW-0732">Signal</keyword>
<dbReference type="Proteomes" id="UP000326759">
    <property type="component" value="Unassembled WGS sequence"/>
</dbReference>
<protein>
    <recommendedName>
        <fullName evidence="3">beta-N-acetylhexosaminidase</fullName>
        <ecNumber evidence="3">3.2.1.52</ecNumber>
    </recommendedName>
</protein>
<accession>A0A5N5T6P8</accession>
<evidence type="ECO:0000313" key="10">
    <source>
        <dbReference type="EMBL" id="KAB7502323.1"/>
    </source>
</evidence>
<evidence type="ECO:0000256" key="4">
    <source>
        <dbReference type="ARBA" id="ARBA00022729"/>
    </source>
</evidence>
<dbReference type="Pfam" id="PF00728">
    <property type="entry name" value="Glyco_hydro_20"/>
    <property type="match status" value="1"/>
</dbReference>
<keyword evidence="11" id="KW-1185">Reference proteome</keyword>
<evidence type="ECO:0000256" key="2">
    <source>
        <dbReference type="ARBA" id="ARBA00006285"/>
    </source>
</evidence>
<dbReference type="SUPFAM" id="SSF51445">
    <property type="entry name" value="(Trans)glycosidases"/>
    <property type="match status" value="1"/>
</dbReference>
<evidence type="ECO:0000313" key="11">
    <source>
        <dbReference type="Proteomes" id="UP000326759"/>
    </source>
</evidence>
<evidence type="ECO:0000256" key="5">
    <source>
        <dbReference type="ARBA" id="ARBA00022801"/>
    </source>
</evidence>
<gene>
    <name evidence="10" type="primary">HEXC_0</name>
    <name evidence="10" type="ORF">Anas_08487</name>
</gene>
<dbReference type="GO" id="GO:0030203">
    <property type="term" value="P:glycosaminoglycan metabolic process"/>
    <property type="evidence" value="ECO:0007669"/>
    <property type="project" value="TreeGrafter"/>
</dbReference>
<comment type="caution">
    <text evidence="10">The sequence shown here is derived from an EMBL/GenBank/DDBJ whole genome shotgun (WGS) entry which is preliminary data.</text>
</comment>
<sequence>MKKYTEVLGTLYTEFVDMFSPIEFFHFGGDEVNLNCWNTTQEVTDWMTSNGFGLTADSYYNQWSVFQEKVRQLVNKANGNVEVPGIIWTSHLTEAGHVDKYLNNTNYIIQIWTTGTDPVIKELLQKGYKVIFSNYDAWYLDCGSASWVGKGLNWCAPYKGWQDVYDNDILGLAKNLTGSDQYSNQILGGEAALWTEQADDQTVESKFWPRGAALGERLWTNPSNSYAEADYRMLQHRYRLVTRGVQAEKLQPEWCRQNQGQCAWVTPEKSP</sequence>